<reference evidence="1 2" key="1">
    <citation type="submission" date="2020-04" db="EMBL/GenBank/DDBJ databases">
        <authorList>
            <person name="Wallbank WR R."/>
            <person name="Pardo Diaz C."/>
            <person name="Kozak K."/>
            <person name="Martin S."/>
            <person name="Jiggins C."/>
            <person name="Moest M."/>
            <person name="Warren A I."/>
            <person name="Byers J.R.P. K."/>
            <person name="Montejo-Kovacevich G."/>
            <person name="Yen C E."/>
        </authorList>
    </citation>
    <scope>NUCLEOTIDE SEQUENCE [LARGE SCALE GENOMIC DNA]</scope>
</reference>
<proteinExistence type="predicted"/>
<dbReference type="Proteomes" id="UP000494106">
    <property type="component" value="Unassembled WGS sequence"/>
</dbReference>
<organism evidence="1 2">
    <name type="scientific">Arctia plantaginis</name>
    <name type="common">Wood tiger moth</name>
    <name type="synonym">Phalaena plantaginis</name>
    <dbReference type="NCBI Taxonomy" id="874455"/>
    <lineage>
        <taxon>Eukaryota</taxon>
        <taxon>Metazoa</taxon>
        <taxon>Ecdysozoa</taxon>
        <taxon>Arthropoda</taxon>
        <taxon>Hexapoda</taxon>
        <taxon>Insecta</taxon>
        <taxon>Pterygota</taxon>
        <taxon>Neoptera</taxon>
        <taxon>Endopterygota</taxon>
        <taxon>Lepidoptera</taxon>
        <taxon>Glossata</taxon>
        <taxon>Ditrysia</taxon>
        <taxon>Noctuoidea</taxon>
        <taxon>Erebidae</taxon>
        <taxon>Arctiinae</taxon>
        <taxon>Arctia</taxon>
    </lineage>
</organism>
<evidence type="ECO:0008006" key="3">
    <source>
        <dbReference type="Google" id="ProtNLM"/>
    </source>
</evidence>
<evidence type="ECO:0000313" key="2">
    <source>
        <dbReference type="Proteomes" id="UP000494106"/>
    </source>
</evidence>
<comment type="caution">
    <text evidence="1">The sequence shown here is derived from an EMBL/GenBank/DDBJ whole genome shotgun (WGS) entry which is preliminary data.</text>
</comment>
<name>A0A8S0YTU8_ARCPL</name>
<accession>A0A8S0YTU8</accession>
<gene>
    <name evidence="1" type="ORF">APLA_LOCUS744</name>
</gene>
<sequence length="135" mass="15301">MPHAEALSRILYLSMVNLHEKIDQAQERDKELNAIKQLILKDGQYYDFYVENGIQPGTRENKEAFGPYRAVNRDKDTIESYTNSCGRIHEVCVALPSKSSFSVEVINKLQLQQQTFGNPSRIITDRGTGFTSGAF</sequence>
<dbReference type="AlphaFoldDB" id="A0A8S0YTU8"/>
<dbReference type="EMBL" id="CADEBC010000076">
    <property type="protein sequence ID" value="CAB3221890.1"/>
    <property type="molecule type" value="Genomic_DNA"/>
</dbReference>
<keyword evidence="2" id="KW-1185">Reference proteome</keyword>
<dbReference type="OrthoDB" id="3863715at2759"/>
<protein>
    <recommendedName>
        <fullName evidence="3">Integrase catalytic domain-containing protein</fullName>
    </recommendedName>
</protein>
<evidence type="ECO:0000313" key="1">
    <source>
        <dbReference type="EMBL" id="CAB3221890.1"/>
    </source>
</evidence>